<evidence type="ECO:0000256" key="6">
    <source>
        <dbReference type="ARBA" id="ARBA00022989"/>
    </source>
</evidence>
<keyword evidence="4 9" id="KW-0812">Transmembrane</keyword>
<dbReference type="NCBIfam" id="NF001854">
    <property type="entry name" value="PRK00575.1"/>
    <property type="match status" value="1"/>
</dbReference>
<proteinExistence type="inferred from homology"/>
<dbReference type="InterPro" id="IPR006312">
    <property type="entry name" value="TatA/E"/>
</dbReference>
<dbReference type="GO" id="GO:0043953">
    <property type="term" value="P:protein transport by the Tat complex"/>
    <property type="evidence" value="ECO:0007669"/>
    <property type="project" value="UniProtKB-UniRule"/>
</dbReference>
<keyword evidence="2 9" id="KW-0813">Transport</keyword>
<sequence>MRNLFDGWHIVVLAVVILLLFGWKKMPDMARSFGRSARILRSEMDEMKNDKKSEAAGQTVKGQATTPPATPAAAPPPAPAATPQAPAAGTTPTVPETPAQHPADHNTSA</sequence>
<keyword evidence="7 9" id="KW-0811">Translocation</keyword>
<evidence type="ECO:0000256" key="10">
    <source>
        <dbReference type="SAM" id="MobiDB-lite"/>
    </source>
</evidence>
<dbReference type="EMBL" id="JACCFW010000001">
    <property type="protein sequence ID" value="NYJ74651.1"/>
    <property type="molecule type" value="Genomic_DNA"/>
</dbReference>
<evidence type="ECO:0000256" key="1">
    <source>
        <dbReference type="ARBA" id="ARBA00004162"/>
    </source>
</evidence>
<reference evidence="11 12" key="1">
    <citation type="submission" date="2020-07" db="EMBL/GenBank/DDBJ databases">
        <title>Sequencing the genomes of 1000 actinobacteria strains.</title>
        <authorList>
            <person name="Klenk H.-P."/>
        </authorList>
    </citation>
    <scope>NUCLEOTIDE SEQUENCE [LARGE SCALE GENOMIC DNA]</scope>
    <source>
        <strain evidence="11 12">DSM 29531</strain>
    </source>
</reference>
<feature type="compositionally biased region" description="Pro residues" evidence="10">
    <location>
        <begin position="68"/>
        <end position="80"/>
    </location>
</feature>
<keyword evidence="12" id="KW-1185">Reference proteome</keyword>
<comment type="subunit">
    <text evidence="9">The Tat system comprises two distinct complexes: a TatABC complex, containing multiple copies of TatA, TatB and TatC subunits, and a separate TatA complex, containing only TatA subunits. Substrates initially bind to the TatABC complex, which probably triggers association of the separate TatA complex to form the active translocon.</text>
</comment>
<protein>
    <recommendedName>
        <fullName evidence="9">Sec-independent protein translocase protein TatA</fullName>
    </recommendedName>
</protein>
<comment type="function">
    <text evidence="9">Part of the twin-arginine translocation (Tat) system that transports large folded proteins containing a characteristic twin-arginine motif in their signal peptide across membranes. TatA could form the protein-conducting channel of the Tat system.</text>
</comment>
<dbReference type="InterPro" id="IPR003369">
    <property type="entry name" value="TatA/B/E"/>
</dbReference>
<evidence type="ECO:0000256" key="8">
    <source>
        <dbReference type="ARBA" id="ARBA00023136"/>
    </source>
</evidence>
<dbReference type="PANTHER" id="PTHR42982:SF8">
    <property type="entry name" value="SEC-INDEPENDENT PROTEIN TRANSLOCASE PROTEIN TATA"/>
    <property type="match status" value="1"/>
</dbReference>
<dbReference type="Proteomes" id="UP000571817">
    <property type="component" value="Unassembled WGS sequence"/>
</dbReference>
<dbReference type="HAMAP" id="MF_00236">
    <property type="entry name" value="TatA_E"/>
    <property type="match status" value="1"/>
</dbReference>
<feature type="region of interest" description="Disordered" evidence="10">
    <location>
        <begin position="44"/>
        <end position="109"/>
    </location>
</feature>
<dbReference type="Pfam" id="PF02416">
    <property type="entry name" value="TatA_B_E"/>
    <property type="match status" value="1"/>
</dbReference>
<comment type="subcellular location">
    <subcellularLocation>
        <location evidence="1 9">Cell membrane</location>
        <topology evidence="1 9">Single-pass membrane protein</topology>
    </subcellularLocation>
</comment>
<comment type="similarity">
    <text evidence="9">Belongs to the TatA/E family.</text>
</comment>
<dbReference type="GO" id="GO:0008320">
    <property type="term" value="F:protein transmembrane transporter activity"/>
    <property type="evidence" value="ECO:0007669"/>
    <property type="project" value="UniProtKB-UniRule"/>
</dbReference>
<name>A0A853DIP1_9MICO</name>
<feature type="compositionally biased region" description="Low complexity" evidence="10">
    <location>
        <begin position="81"/>
        <end position="99"/>
    </location>
</feature>
<keyword evidence="6 9" id="KW-1133">Transmembrane helix</keyword>
<evidence type="ECO:0000313" key="12">
    <source>
        <dbReference type="Proteomes" id="UP000571817"/>
    </source>
</evidence>
<feature type="transmembrane region" description="Helical" evidence="9">
    <location>
        <begin position="6"/>
        <end position="23"/>
    </location>
</feature>
<dbReference type="AlphaFoldDB" id="A0A853DIP1"/>
<dbReference type="GO" id="GO:0033281">
    <property type="term" value="C:TAT protein transport complex"/>
    <property type="evidence" value="ECO:0007669"/>
    <property type="project" value="UniProtKB-UniRule"/>
</dbReference>
<keyword evidence="5 9" id="KW-0653">Protein transport</keyword>
<evidence type="ECO:0000256" key="2">
    <source>
        <dbReference type="ARBA" id="ARBA00022448"/>
    </source>
</evidence>
<accession>A0A853DIP1</accession>
<comment type="caution">
    <text evidence="11">The sequence shown here is derived from an EMBL/GenBank/DDBJ whole genome shotgun (WGS) entry which is preliminary data.</text>
</comment>
<evidence type="ECO:0000256" key="3">
    <source>
        <dbReference type="ARBA" id="ARBA00022475"/>
    </source>
</evidence>
<evidence type="ECO:0000313" key="11">
    <source>
        <dbReference type="EMBL" id="NYJ74651.1"/>
    </source>
</evidence>
<organism evidence="11 12">
    <name type="scientific">Allobranchiibius huperziae</name>
    <dbReference type="NCBI Taxonomy" id="1874116"/>
    <lineage>
        <taxon>Bacteria</taxon>
        <taxon>Bacillati</taxon>
        <taxon>Actinomycetota</taxon>
        <taxon>Actinomycetes</taxon>
        <taxon>Micrococcales</taxon>
        <taxon>Dermacoccaceae</taxon>
        <taxon>Allobranchiibius</taxon>
    </lineage>
</organism>
<evidence type="ECO:0000256" key="4">
    <source>
        <dbReference type="ARBA" id="ARBA00022692"/>
    </source>
</evidence>
<dbReference type="Gene3D" id="1.20.5.3310">
    <property type="match status" value="1"/>
</dbReference>
<feature type="compositionally biased region" description="Basic and acidic residues" evidence="10">
    <location>
        <begin position="44"/>
        <end position="54"/>
    </location>
</feature>
<evidence type="ECO:0000256" key="7">
    <source>
        <dbReference type="ARBA" id="ARBA00023010"/>
    </source>
</evidence>
<dbReference type="PANTHER" id="PTHR42982">
    <property type="entry name" value="SEC-INDEPENDENT PROTEIN TRANSLOCASE PROTEIN TATA"/>
    <property type="match status" value="1"/>
</dbReference>
<evidence type="ECO:0000256" key="5">
    <source>
        <dbReference type="ARBA" id="ARBA00022927"/>
    </source>
</evidence>
<keyword evidence="8 9" id="KW-0472">Membrane</keyword>
<keyword evidence="3 9" id="KW-1003">Cell membrane</keyword>
<gene>
    <name evidence="9" type="primary">tatA</name>
    <name evidence="11" type="ORF">HNR15_001614</name>
</gene>
<dbReference type="RefSeq" id="WP_179480689.1">
    <property type="nucleotide sequence ID" value="NZ_JACCFW010000001.1"/>
</dbReference>
<evidence type="ECO:0000256" key="9">
    <source>
        <dbReference type="HAMAP-Rule" id="MF_00236"/>
    </source>
</evidence>